<comment type="caution">
    <text evidence="2">The sequence shown here is derived from an EMBL/GenBank/DDBJ whole genome shotgun (WGS) entry which is preliminary data.</text>
</comment>
<evidence type="ECO:0000313" key="2">
    <source>
        <dbReference type="EMBL" id="MBB3205243.1"/>
    </source>
</evidence>
<protein>
    <submittedName>
        <fullName evidence="2">Uncharacterized protein</fullName>
    </submittedName>
</protein>
<organism evidence="2 3">
    <name type="scientific">Aporhodopirellula rubra</name>
    <dbReference type="NCBI Taxonomy" id="980271"/>
    <lineage>
        <taxon>Bacteria</taxon>
        <taxon>Pseudomonadati</taxon>
        <taxon>Planctomycetota</taxon>
        <taxon>Planctomycetia</taxon>
        <taxon>Pirellulales</taxon>
        <taxon>Pirellulaceae</taxon>
        <taxon>Aporhodopirellula</taxon>
    </lineage>
</organism>
<gene>
    <name evidence="2" type="ORF">FHS27_001043</name>
</gene>
<evidence type="ECO:0000256" key="1">
    <source>
        <dbReference type="SAM" id="MobiDB-lite"/>
    </source>
</evidence>
<dbReference type="AlphaFoldDB" id="A0A7W5DW94"/>
<proteinExistence type="predicted"/>
<feature type="region of interest" description="Disordered" evidence="1">
    <location>
        <begin position="1"/>
        <end position="31"/>
    </location>
</feature>
<evidence type="ECO:0000313" key="3">
    <source>
        <dbReference type="Proteomes" id="UP000536179"/>
    </source>
</evidence>
<dbReference type="Proteomes" id="UP000536179">
    <property type="component" value="Unassembled WGS sequence"/>
</dbReference>
<name>A0A7W5DW94_9BACT</name>
<dbReference type="EMBL" id="JACHXU010000003">
    <property type="protein sequence ID" value="MBB3205243.1"/>
    <property type="molecule type" value="Genomic_DNA"/>
</dbReference>
<sequence>MESEALAGSETVDRSPARHGSQGLGTGEPFALRDIESEDYLSSFDSSLSGASLEDISLS</sequence>
<reference evidence="2 3" key="1">
    <citation type="submission" date="2020-08" db="EMBL/GenBank/DDBJ databases">
        <title>Genomic Encyclopedia of Type Strains, Phase III (KMG-III): the genomes of soil and plant-associated and newly described type strains.</title>
        <authorList>
            <person name="Whitman W."/>
        </authorList>
    </citation>
    <scope>NUCLEOTIDE SEQUENCE [LARGE SCALE GENOMIC DNA]</scope>
    <source>
        <strain evidence="2 3">CECT 8075</strain>
    </source>
</reference>
<accession>A0A7W5DW94</accession>
<keyword evidence="3" id="KW-1185">Reference proteome</keyword>